<sequence length="328" mass="36258">MEQRVLGKSGIKVSPMGIGCWAIGGQFYMDSKIDGYGETDDNMSIAAIQTALDLGINFIDTSDAYGIGHSERLIGEAIKGRRSQIVLATKFGYIGSEATKTLHGYNVTPDYIERACEASLKRLQTDYIDLYQLHVWEIGLSEIDSVIETLDKLVSKGKIRTYGWSTDLTSGTKIFAEQQNCSAIQQQLNILGGNEEILQLCEEKRLASINRSPLAMGFLSGKHKRDTMISKNDIRGAGHAWTEAIYKDGKPNPAAYDKLEAIRDILTIGGRTLVQGSLAWIWAKSGVTIPIPGFKTVKQIKENAKAMDWGPLSQDQMMKIDKILRSMD</sequence>
<reference evidence="3 4" key="1">
    <citation type="submission" date="2020-01" db="EMBL/GenBank/DDBJ databases">
        <title>Genome analysis of Anaerocolumna sp. CBA3638.</title>
        <authorList>
            <person name="Kim J."/>
            <person name="Roh S.W."/>
        </authorList>
    </citation>
    <scope>NUCLEOTIDE SEQUENCE [LARGE SCALE GENOMIC DNA]</scope>
    <source>
        <strain evidence="3 4">CBA3638</strain>
    </source>
</reference>
<dbReference type="KEGG" id="anr:Ana3638_15305"/>
<evidence type="ECO:0000313" key="4">
    <source>
        <dbReference type="Proteomes" id="UP000464314"/>
    </source>
</evidence>
<dbReference type="InterPro" id="IPR050523">
    <property type="entry name" value="AKR_Detox_Biosynth"/>
</dbReference>
<dbReference type="SUPFAM" id="SSF51430">
    <property type="entry name" value="NAD(P)-linked oxidoreductase"/>
    <property type="match status" value="1"/>
</dbReference>
<dbReference type="Proteomes" id="UP000464314">
    <property type="component" value="Chromosome"/>
</dbReference>
<feature type="domain" description="NADP-dependent oxidoreductase" evidence="2">
    <location>
        <begin position="15"/>
        <end position="324"/>
    </location>
</feature>
<dbReference type="RefSeq" id="WP_161838810.1">
    <property type="nucleotide sequence ID" value="NZ_CP048000.1"/>
</dbReference>
<name>A0A6P1TR30_9FIRM</name>
<dbReference type="CDD" id="cd19086">
    <property type="entry name" value="AKR_AKR11C1"/>
    <property type="match status" value="1"/>
</dbReference>
<dbReference type="InterPro" id="IPR036812">
    <property type="entry name" value="NAD(P)_OxRdtase_dom_sf"/>
</dbReference>
<dbReference type="GO" id="GO:0005829">
    <property type="term" value="C:cytosol"/>
    <property type="evidence" value="ECO:0007669"/>
    <property type="project" value="TreeGrafter"/>
</dbReference>
<evidence type="ECO:0000256" key="1">
    <source>
        <dbReference type="ARBA" id="ARBA00023002"/>
    </source>
</evidence>
<dbReference type="InterPro" id="IPR023210">
    <property type="entry name" value="NADP_OxRdtase_dom"/>
</dbReference>
<dbReference type="Pfam" id="PF00248">
    <property type="entry name" value="Aldo_ket_red"/>
    <property type="match status" value="1"/>
</dbReference>
<gene>
    <name evidence="3" type="ORF">Ana3638_15305</name>
</gene>
<evidence type="ECO:0000259" key="2">
    <source>
        <dbReference type="Pfam" id="PF00248"/>
    </source>
</evidence>
<dbReference type="GO" id="GO:0016491">
    <property type="term" value="F:oxidoreductase activity"/>
    <property type="evidence" value="ECO:0007669"/>
    <property type="project" value="UniProtKB-KW"/>
</dbReference>
<dbReference type="EMBL" id="CP048000">
    <property type="protein sequence ID" value="QHQ61985.1"/>
    <property type="molecule type" value="Genomic_DNA"/>
</dbReference>
<protein>
    <submittedName>
        <fullName evidence="3">Aldo/keto reductase</fullName>
    </submittedName>
</protein>
<proteinExistence type="predicted"/>
<accession>A0A6P1TR30</accession>
<evidence type="ECO:0000313" key="3">
    <source>
        <dbReference type="EMBL" id="QHQ61985.1"/>
    </source>
</evidence>
<dbReference type="PANTHER" id="PTHR43364:SF4">
    <property type="entry name" value="NAD(P)-LINKED OXIDOREDUCTASE SUPERFAMILY PROTEIN"/>
    <property type="match status" value="1"/>
</dbReference>
<keyword evidence="1" id="KW-0560">Oxidoreductase</keyword>
<dbReference type="Gene3D" id="3.20.20.100">
    <property type="entry name" value="NADP-dependent oxidoreductase domain"/>
    <property type="match status" value="1"/>
</dbReference>
<keyword evidence="4" id="KW-1185">Reference proteome</keyword>
<organism evidence="3 4">
    <name type="scientific">Anaerocolumna sedimenticola</name>
    <dbReference type="NCBI Taxonomy" id="2696063"/>
    <lineage>
        <taxon>Bacteria</taxon>
        <taxon>Bacillati</taxon>
        <taxon>Bacillota</taxon>
        <taxon>Clostridia</taxon>
        <taxon>Lachnospirales</taxon>
        <taxon>Lachnospiraceae</taxon>
        <taxon>Anaerocolumna</taxon>
    </lineage>
</organism>
<dbReference type="PANTHER" id="PTHR43364">
    <property type="entry name" value="NADH-SPECIFIC METHYLGLYOXAL REDUCTASE-RELATED"/>
    <property type="match status" value="1"/>
</dbReference>
<dbReference type="AlphaFoldDB" id="A0A6P1TR30"/>